<dbReference type="AlphaFoldDB" id="A0A381UXS7"/>
<proteinExistence type="inferred from homology"/>
<evidence type="ECO:0000313" key="14">
    <source>
        <dbReference type="EMBL" id="SVA32949.1"/>
    </source>
</evidence>
<dbReference type="InterPro" id="IPR013785">
    <property type="entry name" value="Aldolase_TIM"/>
</dbReference>
<evidence type="ECO:0000256" key="8">
    <source>
        <dbReference type="ARBA" id="ARBA00022643"/>
    </source>
</evidence>
<keyword evidence="8" id="KW-0288">FMN</keyword>
<dbReference type="NCBIfam" id="NF003652">
    <property type="entry name" value="PRK05286.2-5"/>
    <property type="match status" value="1"/>
</dbReference>
<keyword evidence="11" id="KW-0472">Membrane</keyword>
<dbReference type="GO" id="GO:0005886">
    <property type="term" value="C:plasma membrane"/>
    <property type="evidence" value="ECO:0007669"/>
    <property type="project" value="TreeGrafter"/>
</dbReference>
<keyword evidence="10" id="KW-0560">Oxidoreductase</keyword>
<evidence type="ECO:0000256" key="9">
    <source>
        <dbReference type="ARBA" id="ARBA00022975"/>
    </source>
</evidence>
<evidence type="ECO:0000259" key="13">
    <source>
        <dbReference type="Pfam" id="PF01180"/>
    </source>
</evidence>
<evidence type="ECO:0000256" key="11">
    <source>
        <dbReference type="ARBA" id="ARBA00023136"/>
    </source>
</evidence>
<dbReference type="PROSITE" id="PS00911">
    <property type="entry name" value="DHODEHASE_1"/>
    <property type="match status" value="1"/>
</dbReference>
<protein>
    <recommendedName>
        <fullName evidence="6">dihydroorotate dehydrogenase (quinone)</fullName>
        <ecNumber evidence="6">1.3.5.2</ecNumber>
    </recommendedName>
</protein>
<dbReference type="Pfam" id="PF01180">
    <property type="entry name" value="DHO_dh"/>
    <property type="match status" value="1"/>
</dbReference>
<dbReference type="InterPro" id="IPR012135">
    <property type="entry name" value="Dihydroorotate_DH_1_2"/>
</dbReference>
<sequence length="332" mass="37236">MGRIIFLKLISKLIPLISLFPPETAHSISLNSLKVLSYFNFKKVNPSSSKNIEIMNLNLSNRLGLAAGMDKNADYIDCLSNLGFSFLELGTLTPRPQKGNLKPRLFRLREEKSLINSMGFNNKGIEHAIERVKSSNSRAVIGLSIGKNFDTPLEKAAEDYHFCLEKAYPVCDYIAVNISSPNTKDLRKLEGEKYFSELTSSIKKKQEIFSKEFGYKPVVFKLSPDMQEWDLENISKQVLDKGIDGIVYSNTTINHNYPYEGGLSGEELFEISNKNLVALRNFLGSSFPIIASGGVMSRDHFKKKLELGADLVQIYTGMIYKGPALIKEILDS</sequence>
<evidence type="ECO:0000256" key="7">
    <source>
        <dbReference type="ARBA" id="ARBA00022630"/>
    </source>
</evidence>
<dbReference type="InterPro" id="IPR001295">
    <property type="entry name" value="Dihydroorotate_DH_CS"/>
</dbReference>
<evidence type="ECO:0000256" key="10">
    <source>
        <dbReference type="ARBA" id="ARBA00023002"/>
    </source>
</evidence>
<evidence type="ECO:0000256" key="6">
    <source>
        <dbReference type="ARBA" id="ARBA00012791"/>
    </source>
</evidence>
<evidence type="ECO:0000256" key="12">
    <source>
        <dbReference type="ARBA" id="ARBA00048639"/>
    </source>
</evidence>
<dbReference type="GO" id="GO:0044205">
    <property type="term" value="P:'de novo' UMP biosynthetic process"/>
    <property type="evidence" value="ECO:0007669"/>
    <property type="project" value="UniProtKB-UniPathway"/>
</dbReference>
<dbReference type="GO" id="GO:0006207">
    <property type="term" value="P:'de novo' pyrimidine nucleobase biosynthetic process"/>
    <property type="evidence" value="ECO:0007669"/>
    <property type="project" value="InterPro"/>
</dbReference>
<dbReference type="PIRSF" id="PIRSF000164">
    <property type="entry name" value="DHO_oxidase"/>
    <property type="match status" value="1"/>
</dbReference>
<dbReference type="GO" id="GO:0005737">
    <property type="term" value="C:cytoplasm"/>
    <property type="evidence" value="ECO:0007669"/>
    <property type="project" value="InterPro"/>
</dbReference>
<comment type="similarity">
    <text evidence="5">Belongs to the dihydroorotate dehydrogenase family. Type 2 subfamily.</text>
</comment>
<evidence type="ECO:0000256" key="4">
    <source>
        <dbReference type="ARBA" id="ARBA00005161"/>
    </source>
</evidence>
<keyword evidence="9" id="KW-0665">Pyrimidine biosynthesis</keyword>
<comment type="catalytic activity">
    <reaction evidence="12">
        <text>(S)-dihydroorotate + a quinone = orotate + a quinol</text>
        <dbReference type="Rhea" id="RHEA:30187"/>
        <dbReference type="ChEBI" id="CHEBI:24646"/>
        <dbReference type="ChEBI" id="CHEBI:30839"/>
        <dbReference type="ChEBI" id="CHEBI:30864"/>
        <dbReference type="ChEBI" id="CHEBI:132124"/>
        <dbReference type="EC" id="1.3.5.2"/>
    </reaction>
</comment>
<keyword evidence="7" id="KW-0285">Flavoprotein</keyword>
<evidence type="ECO:0000256" key="1">
    <source>
        <dbReference type="ARBA" id="ARBA00001917"/>
    </source>
</evidence>
<gene>
    <name evidence="14" type="ORF">METZ01_LOCUS85803</name>
</gene>
<dbReference type="EC" id="1.3.5.2" evidence="6"/>
<dbReference type="UniPathway" id="UPA00070">
    <property type="reaction ID" value="UER00946"/>
</dbReference>
<dbReference type="InterPro" id="IPR005719">
    <property type="entry name" value="Dihydroorotate_DH_2"/>
</dbReference>
<organism evidence="14">
    <name type="scientific">marine metagenome</name>
    <dbReference type="NCBI Taxonomy" id="408172"/>
    <lineage>
        <taxon>unclassified sequences</taxon>
        <taxon>metagenomes</taxon>
        <taxon>ecological metagenomes</taxon>
    </lineage>
</organism>
<evidence type="ECO:0000256" key="3">
    <source>
        <dbReference type="ARBA" id="ARBA00004370"/>
    </source>
</evidence>
<dbReference type="PANTHER" id="PTHR48109:SF4">
    <property type="entry name" value="DIHYDROOROTATE DEHYDROGENASE (QUINONE), MITOCHONDRIAL"/>
    <property type="match status" value="1"/>
</dbReference>
<comment type="cofactor">
    <cofactor evidence="1">
        <name>FMN</name>
        <dbReference type="ChEBI" id="CHEBI:58210"/>
    </cofactor>
</comment>
<reference evidence="14" key="1">
    <citation type="submission" date="2018-05" db="EMBL/GenBank/DDBJ databases">
        <authorList>
            <person name="Lanie J.A."/>
            <person name="Ng W.-L."/>
            <person name="Kazmierczak K.M."/>
            <person name="Andrzejewski T.M."/>
            <person name="Davidsen T.M."/>
            <person name="Wayne K.J."/>
            <person name="Tettelin H."/>
            <person name="Glass J.I."/>
            <person name="Rusch D."/>
            <person name="Podicherti R."/>
            <person name="Tsui H.-C.T."/>
            <person name="Winkler M.E."/>
        </authorList>
    </citation>
    <scope>NUCLEOTIDE SEQUENCE</scope>
</reference>
<accession>A0A381UXS7</accession>
<evidence type="ECO:0000256" key="2">
    <source>
        <dbReference type="ARBA" id="ARBA00003125"/>
    </source>
</evidence>
<dbReference type="Gene3D" id="3.20.20.70">
    <property type="entry name" value="Aldolase class I"/>
    <property type="match status" value="1"/>
</dbReference>
<dbReference type="CDD" id="cd04738">
    <property type="entry name" value="DHOD_2_like"/>
    <property type="match status" value="1"/>
</dbReference>
<dbReference type="NCBIfam" id="TIGR01036">
    <property type="entry name" value="pyrD_sub2"/>
    <property type="match status" value="1"/>
</dbReference>
<comment type="subcellular location">
    <subcellularLocation>
        <location evidence="3">Membrane</location>
    </subcellularLocation>
</comment>
<dbReference type="GO" id="GO:0106430">
    <property type="term" value="F:dihydroorotate dehydrogenase (quinone) activity"/>
    <property type="evidence" value="ECO:0007669"/>
    <property type="project" value="UniProtKB-EC"/>
</dbReference>
<dbReference type="SUPFAM" id="SSF51395">
    <property type="entry name" value="FMN-linked oxidoreductases"/>
    <property type="match status" value="1"/>
</dbReference>
<dbReference type="InterPro" id="IPR050074">
    <property type="entry name" value="DHO_dehydrogenase"/>
</dbReference>
<name>A0A381UXS7_9ZZZZ</name>
<dbReference type="PANTHER" id="PTHR48109">
    <property type="entry name" value="DIHYDROOROTATE DEHYDROGENASE (QUINONE), MITOCHONDRIAL-RELATED"/>
    <property type="match status" value="1"/>
</dbReference>
<comment type="pathway">
    <text evidence="4">Pyrimidine metabolism; UMP biosynthesis via de novo pathway; orotate from (S)-dihydroorotate (quinone route): step 1/1.</text>
</comment>
<comment type="function">
    <text evidence="2">Catalyzes the conversion of dihydroorotate to orotate with quinone as electron acceptor.</text>
</comment>
<dbReference type="EMBL" id="UINC01007370">
    <property type="protein sequence ID" value="SVA32949.1"/>
    <property type="molecule type" value="Genomic_DNA"/>
</dbReference>
<dbReference type="InterPro" id="IPR005720">
    <property type="entry name" value="Dihydroorotate_DH_cat"/>
</dbReference>
<feature type="domain" description="Dihydroorotate dehydrogenase catalytic" evidence="13">
    <location>
        <begin position="52"/>
        <end position="331"/>
    </location>
</feature>
<evidence type="ECO:0000256" key="5">
    <source>
        <dbReference type="ARBA" id="ARBA00005359"/>
    </source>
</evidence>